<gene>
    <name evidence="1" type="ORF">F957_03798</name>
</gene>
<sequence>MMTSFLNIIFEINVMNKLFFLRVVVAFAILFNVCYAKENSSWHDYLQDSTQVKSPVEYIDTYNKYSVISPNLKIKLTDFGNIDKIKKNINYTLKKYGVQILNGKVVYDVLRTVVPVESNVDLALLYHDKAILVFRIRELSTVNYVKAPFKSNKVTVFIYNINNNNFTEIPVIHSDSEDKSEQTDQLMGDQVTYDIKKGHYTYLANVKTYKDGKISQFKAVLNGSLKCISSTLGCETTGVLAAEKETK</sequence>
<dbReference type="Proteomes" id="UP000014523">
    <property type="component" value="Unassembled WGS sequence"/>
</dbReference>
<dbReference type="EMBL" id="ATGG01000050">
    <property type="protein sequence ID" value="EPF72086.1"/>
    <property type="molecule type" value="Genomic_DNA"/>
</dbReference>
<evidence type="ECO:0000313" key="1">
    <source>
        <dbReference type="EMBL" id="EPF72086.1"/>
    </source>
</evidence>
<proteinExistence type="predicted"/>
<reference evidence="1 2" key="1">
    <citation type="submission" date="2013-06" db="EMBL/GenBank/DDBJ databases">
        <title>The Genome Sequence of Acinetobacter gyllenbergii CIP 110306.</title>
        <authorList>
            <consortium name="The Broad Institute Genome Sequencing Platform"/>
            <consortium name="The Broad Institute Genome Sequencing Center for Infectious Disease"/>
            <person name="Cerqueira G."/>
            <person name="Feldgarden M."/>
            <person name="Courvalin P."/>
            <person name="Perichon B."/>
            <person name="Grillot-Courvalin C."/>
            <person name="Clermont D."/>
            <person name="Rocha E."/>
            <person name="Yoon E.-J."/>
            <person name="Nemec A."/>
            <person name="Young S.K."/>
            <person name="Zeng Q."/>
            <person name="Gargeya S."/>
            <person name="Fitzgerald M."/>
            <person name="Abouelleil A."/>
            <person name="Alvarado L."/>
            <person name="Berlin A.M."/>
            <person name="Chapman S.B."/>
            <person name="Dewar J."/>
            <person name="Goldberg J."/>
            <person name="Griggs A."/>
            <person name="Gujja S."/>
            <person name="Hansen M."/>
            <person name="Howarth C."/>
            <person name="Imamovic A."/>
            <person name="Larimer J."/>
            <person name="McCowan C."/>
            <person name="Murphy C."/>
            <person name="Pearson M."/>
            <person name="Priest M."/>
            <person name="Roberts A."/>
            <person name="Saif S."/>
            <person name="Shea T."/>
            <person name="Sykes S."/>
            <person name="Wortman J."/>
            <person name="Nusbaum C."/>
            <person name="Birren B."/>
        </authorList>
    </citation>
    <scope>NUCLEOTIDE SEQUENCE [LARGE SCALE GENOMIC DNA]</scope>
    <source>
        <strain evidence="1 2">CIP 110306</strain>
    </source>
</reference>
<accession>A0A829HC00</accession>
<keyword evidence="2" id="KW-1185">Reference proteome</keyword>
<evidence type="ECO:0000313" key="2">
    <source>
        <dbReference type="Proteomes" id="UP000014523"/>
    </source>
</evidence>
<protein>
    <submittedName>
        <fullName evidence="1">Uncharacterized protein</fullName>
    </submittedName>
</protein>
<organism evidence="1 2">
    <name type="scientific">Acinetobacter gyllenbergii CIP 110306 = MTCC 11365</name>
    <dbReference type="NCBI Taxonomy" id="1217657"/>
    <lineage>
        <taxon>Bacteria</taxon>
        <taxon>Pseudomonadati</taxon>
        <taxon>Pseudomonadota</taxon>
        <taxon>Gammaproteobacteria</taxon>
        <taxon>Moraxellales</taxon>
        <taxon>Moraxellaceae</taxon>
        <taxon>Acinetobacter</taxon>
    </lineage>
</organism>
<comment type="caution">
    <text evidence="1">The sequence shown here is derived from an EMBL/GenBank/DDBJ whole genome shotgun (WGS) entry which is preliminary data.</text>
</comment>
<name>A0A829HC00_9GAMM</name>
<dbReference type="AlphaFoldDB" id="A0A829HC00"/>